<dbReference type="EMBL" id="JADBDY010000001">
    <property type="protein sequence ID" value="MBE1456921.1"/>
    <property type="molecule type" value="Genomic_DNA"/>
</dbReference>
<dbReference type="InterPro" id="IPR050559">
    <property type="entry name" value="P-Pant_transferase_sf"/>
</dbReference>
<sequence>MTLASEWLDDRERASVKRFVFDHDRRQYSVAHAMLRRVLALETGVPESGLEFGRTARGRPFLREPEGGWPRGAGGIDFNLSHCRGTNALAVVRHRRVGVDVERCDRRDFDLDRLVGAFTTEERGWISAMPDPAERARAGLRLWTLKEAYAKARGLGLGLPFDSFAFHLAPGRGVLGFVPPDDDRDGVWGFAELTSGRRTLLALAVECAHTPVTGVRVSDGFPWRPHASLESLCPEPDAPVHLVGAPDS</sequence>
<dbReference type="InterPro" id="IPR008278">
    <property type="entry name" value="4-PPantetheinyl_Trfase_dom"/>
</dbReference>
<evidence type="ECO:0000256" key="2">
    <source>
        <dbReference type="ARBA" id="ARBA00022679"/>
    </source>
</evidence>
<gene>
    <name evidence="5" type="ORF">H4W79_001135</name>
</gene>
<dbReference type="EC" id="2.7.8.-" evidence="5"/>
<protein>
    <submittedName>
        <fullName evidence="5">4'-phosphopantetheinyl transferase</fullName>
        <ecNumber evidence="5">2.7.8.-</ecNumber>
    </submittedName>
</protein>
<evidence type="ECO:0000256" key="1">
    <source>
        <dbReference type="ARBA" id="ARBA00010990"/>
    </source>
</evidence>
<comment type="similarity">
    <text evidence="1">Belongs to the P-Pant transferase superfamily. Gsp/Sfp/HetI/AcpT family.</text>
</comment>
<feature type="domain" description="4'-phosphopantetheinyl transferase N-terminal" evidence="4">
    <location>
        <begin position="3"/>
        <end position="83"/>
    </location>
</feature>
<evidence type="ECO:0000313" key="5">
    <source>
        <dbReference type="EMBL" id="MBE1456921.1"/>
    </source>
</evidence>
<evidence type="ECO:0000259" key="4">
    <source>
        <dbReference type="Pfam" id="PF22624"/>
    </source>
</evidence>
<dbReference type="InterPro" id="IPR037143">
    <property type="entry name" value="4-PPantetheinyl_Trfase_dom_sf"/>
</dbReference>
<proteinExistence type="inferred from homology"/>
<dbReference type="GO" id="GO:0016740">
    <property type="term" value="F:transferase activity"/>
    <property type="evidence" value="ECO:0007669"/>
    <property type="project" value="UniProtKB-KW"/>
</dbReference>
<evidence type="ECO:0000313" key="6">
    <source>
        <dbReference type="Proteomes" id="UP000598217"/>
    </source>
</evidence>
<feature type="domain" description="4'-phosphopantetheinyl transferase" evidence="3">
    <location>
        <begin position="96"/>
        <end position="172"/>
    </location>
</feature>
<dbReference type="Gene3D" id="3.90.470.20">
    <property type="entry name" value="4'-phosphopantetheinyl transferase domain"/>
    <property type="match status" value="1"/>
</dbReference>
<comment type="caution">
    <text evidence="5">The sequence shown here is derived from an EMBL/GenBank/DDBJ whole genome shotgun (WGS) entry which is preliminary data.</text>
</comment>
<organism evidence="5 6">
    <name type="scientific">Nocardiopsis terrae</name>
    <dbReference type="NCBI Taxonomy" id="372655"/>
    <lineage>
        <taxon>Bacteria</taxon>
        <taxon>Bacillati</taxon>
        <taxon>Actinomycetota</taxon>
        <taxon>Actinomycetes</taxon>
        <taxon>Streptosporangiales</taxon>
        <taxon>Nocardiopsidaceae</taxon>
        <taxon>Nocardiopsis</taxon>
    </lineage>
</organism>
<evidence type="ECO:0000259" key="3">
    <source>
        <dbReference type="Pfam" id="PF01648"/>
    </source>
</evidence>
<keyword evidence="6" id="KW-1185">Reference proteome</keyword>
<dbReference type="PANTHER" id="PTHR12215">
    <property type="entry name" value="PHOSPHOPANTETHEINE TRANSFERASE"/>
    <property type="match status" value="1"/>
</dbReference>
<name>A0ABR9HD20_9ACTN</name>
<dbReference type="PANTHER" id="PTHR12215:SF10">
    <property type="entry name" value="L-AMINOADIPATE-SEMIALDEHYDE DEHYDROGENASE-PHOSPHOPANTETHEINYL TRANSFERASE"/>
    <property type="match status" value="1"/>
</dbReference>
<accession>A0ABR9HD20</accession>
<dbReference type="Pfam" id="PF01648">
    <property type="entry name" value="ACPS"/>
    <property type="match status" value="1"/>
</dbReference>
<dbReference type="Pfam" id="PF22624">
    <property type="entry name" value="AASDHPPT_N"/>
    <property type="match status" value="1"/>
</dbReference>
<dbReference type="InterPro" id="IPR055066">
    <property type="entry name" value="AASDHPPT_N"/>
</dbReference>
<reference evidence="5 6" key="1">
    <citation type="submission" date="2020-10" db="EMBL/GenBank/DDBJ databases">
        <title>Sequencing the genomes of 1000 actinobacteria strains.</title>
        <authorList>
            <person name="Klenk H.-P."/>
        </authorList>
    </citation>
    <scope>NUCLEOTIDE SEQUENCE [LARGE SCALE GENOMIC DNA]</scope>
    <source>
        <strain evidence="5 6">DSM 45157</strain>
    </source>
</reference>
<dbReference type="SUPFAM" id="SSF56214">
    <property type="entry name" value="4'-phosphopantetheinyl transferase"/>
    <property type="match status" value="2"/>
</dbReference>
<dbReference type="RefSeq" id="WP_191268090.1">
    <property type="nucleotide sequence ID" value="NZ_BMXJ01000002.1"/>
</dbReference>
<keyword evidence="2 5" id="KW-0808">Transferase</keyword>
<dbReference type="Proteomes" id="UP000598217">
    <property type="component" value="Unassembled WGS sequence"/>
</dbReference>